<reference evidence="16" key="2">
    <citation type="submission" date="2015-07" db="EMBL/GenBank/DDBJ databases">
        <title>Contrasting host-pathogen interactions and genome evolution in two generalist and specialist microsporidian pathogens of mosquitoes.</title>
        <authorList>
            <consortium name="The Broad Institute Genomics Platform"/>
            <consortium name="The Broad Institute Genome Sequencing Center for Infectious Disease"/>
            <person name="Cuomo C.A."/>
            <person name="Sanscrainte N.D."/>
            <person name="Goldberg J.M."/>
            <person name="Heiman D."/>
            <person name="Young S."/>
            <person name="Zeng Q."/>
            <person name="Becnel J.J."/>
            <person name="Birren B.W."/>
        </authorList>
    </citation>
    <scope>NUCLEOTIDE SEQUENCE [LARGE SCALE GENOMIC DNA]</scope>
    <source>
        <strain evidence="16">USNM 41457</strain>
    </source>
</reference>
<dbReference type="InterPro" id="IPR007083">
    <property type="entry name" value="RNA_pol_Rpb1_4"/>
</dbReference>
<evidence type="ECO:0000256" key="13">
    <source>
        <dbReference type="SAM" id="MobiDB-lite"/>
    </source>
</evidence>
<evidence type="ECO:0000256" key="3">
    <source>
        <dbReference type="ARBA" id="ARBA00022478"/>
    </source>
</evidence>
<dbReference type="VEuPathDB" id="MicrosporidiaDB:EDEG_02328"/>
<dbReference type="SUPFAM" id="SSF64484">
    <property type="entry name" value="beta and beta-prime subunits of DNA dependent RNA-polymerase"/>
    <property type="match status" value="1"/>
</dbReference>
<dbReference type="GO" id="GO:0006351">
    <property type="term" value="P:DNA-templated transcription"/>
    <property type="evidence" value="ECO:0007669"/>
    <property type="project" value="InterPro"/>
</dbReference>
<dbReference type="InterPro" id="IPR007066">
    <property type="entry name" value="RNA_pol_Rpb1_3"/>
</dbReference>
<dbReference type="Pfam" id="PF04998">
    <property type="entry name" value="RNA_pol_Rpb1_5"/>
    <property type="match status" value="1"/>
</dbReference>
<dbReference type="GO" id="GO:0005736">
    <property type="term" value="C:RNA polymerase I complex"/>
    <property type="evidence" value="ECO:0007669"/>
    <property type="project" value="UniProtKB-ARBA"/>
</dbReference>
<dbReference type="InterPro" id="IPR042102">
    <property type="entry name" value="RNA_pol_Rpb1_3_sf"/>
</dbReference>
<dbReference type="EC" id="2.7.7.6" evidence="12"/>
<evidence type="ECO:0000256" key="1">
    <source>
        <dbReference type="ARBA" id="ARBA00004123"/>
    </source>
</evidence>
<feature type="compositionally biased region" description="Low complexity" evidence="13">
    <location>
        <begin position="1180"/>
        <end position="1193"/>
    </location>
</feature>
<keyword evidence="3 12" id="KW-0240">DNA-directed RNA polymerase</keyword>
<dbReference type="SMART" id="SM00663">
    <property type="entry name" value="RPOLA_N"/>
    <property type="match status" value="1"/>
</dbReference>
<dbReference type="OrthoDB" id="270392at2759"/>
<feature type="compositionally biased region" description="Acidic residues" evidence="13">
    <location>
        <begin position="1494"/>
        <end position="1513"/>
    </location>
</feature>
<dbReference type="Pfam" id="PF04983">
    <property type="entry name" value="RNA_pol_Rpb1_3"/>
    <property type="match status" value="1"/>
</dbReference>
<keyword evidence="9 12" id="KW-0804">Transcription</keyword>
<dbReference type="Gene3D" id="6.10.250.2940">
    <property type="match status" value="1"/>
</dbReference>
<keyword evidence="6" id="KW-0479">Metal-binding</keyword>
<keyword evidence="16" id="KW-1185">Reference proteome</keyword>
<feature type="compositionally biased region" description="Low complexity" evidence="13">
    <location>
        <begin position="1537"/>
        <end position="1548"/>
    </location>
</feature>
<dbReference type="CDD" id="cd01435">
    <property type="entry name" value="RNAP_I_RPA1_N"/>
    <property type="match status" value="1"/>
</dbReference>
<reference evidence="15 16" key="1">
    <citation type="submission" date="2011-08" db="EMBL/GenBank/DDBJ databases">
        <authorList>
            <person name="Liu Z.J."/>
            <person name="Shi F.L."/>
            <person name="Lu J.Q."/>
            <person name="Li M."/>
            <person name="Wang Z.L."/>
        </authorList>
    </citation>
    <scope>NUCLEOTIDE SEQUENCE [LARGE SCALE GENOMIC DNA]</scope>
    <source>
        <strain evidence="15 16">USNM 41457</strain>
    </source>
</reference>
<evidence type="ECO:0000256" key="5">
    <source>
        <dbReference type="ARBA" id="ARBA00022695"/>
    </source>
</evidence>
<keyword evidence="5 12" id="KW-0548">Nucleotidyltransferase</keyword>
<evidence type="ECO:0000256" key="12">
    <source>
        <dbReference type="RuleBase" id="RU004279"/>
    </source>
</evidence>
<feature type="compositionally biased region" description="Low complexity" evidence="13">
    <location>
        <begin position="1200"/>
        <end position="1211"/>
    </location>
</feature>
<feature type="region of interest" description="Disordered" evidence="13">
    <location>
        <begin position="1456"/>
        <end position="1559"/>
    </location>
</feature>
<dbReference type="InterPro" id="IPR038120">
    <property type="entry name" value="Rpb1_funnel_sf"/>
</dbReference>
<evidence type="ECO:0000256" key="11">
    <source>
        <dbReference type="ARBA" id="ARBA00048552"/>
    </source>
</evidence>
<protein>
    <recommendedName>
        <fullName evidence="12">DNA-directed RNA polymerase subunit</fullName>
        <ecNumber evidence="12">2.7.7.6</ecNumber>
    </recommendedName>
</protein>
<dbReference type="OMA" id="NREDYQQ"/>
<comment type="caution">
    <text evidence="15">The sequence shown here is derived from an EMBL/GenBank/DDBJ whole genome shotgun (WGS) entry which is preliminary data.</text>
</comment>
<evidence type="ECO:0000256" key="6">
    <source>
        <dbReference type="ARBA" id="ARBA00022723"/>
    </source>
</evidence>
<dbReference type="Pfam" id="PF05000">
    <property type="entry name" value="RNA_pol_Rpb1_4"/>
    <property type="match status" value="1"/>
</dbReference>
<dbReference type="FunCoup" id="J9DL48">
    <property type="interactions" value="184"/>
</dbReference>
<dbReference type="InterPro" id="IPR000722">
    <property type="entry name" value="RNA_pol_asu"/>
</dbReference>
<proteinExistence type="inferred from homology"/>
<dbReference type="Gene3D" id="4.10.860.120">
    <property type="entry name" value="RNA polymerase II, clamp domain"/>
    <property type="match status" value="1"/>
</dbReference>
<feature type="region of interest" description="Disordered" evidence="13">
    <location>
        <begin position="1179"/>
        <end position="1273"/>
    </location>
</feature>
<dbReference type="Proteomes" id="UP000003163">
    <property type="component" value="Unassembled WGS sequence"/>
</dbReference>
<organism evidence="15 16">
    <name type="scientific">Edhazardia aedis (strain USNM 41457)</name>
    <name type="common">Microsporidian parasite</name>
    <dbReference type="NCBI Taxonomy" id="1003232"/>
    <lineage>
        <taxon>Eukaryota</taxon>
        <taxon>Fungi</taxon>
        <taxon>Fungi incertae sedis</taxon>
        <taxon>Microsporidia</taxon>
        <taxon>Edhazardia</taxon>
    </lineage>
</organism>
<comment type="similarity">
    <text evidence="2 12">Belongs to the RNA polymerase beta' chain family.</text>
</comment>
<keyword evidence="8" id="KW-0460">Magnesium</keyword>
<evidence type="ECO:0000313" key="16">
    <source>
        <dbReference type="Proteomes" id="UP000003163"/>
    </source>
</evidence>
<keyword evidence="7" id="KW-0862">Zinc</keyword>
<accession>J9DL48</accession>
<sequence length="1776" mass="200225">MGDPFKMDNSIYKINTLELQFNNENISVCEITLPISLDTFGHPIPCGLYDLKLGPLSENSDYCQSCGLNFYSCPGHFGHINLGYLCLNPLCFDVFVQLMNVFCGRCLRLKESDFCRFLFVCECKMFLKGYSNTNFIDLLNEVDCISGNEDNNIIINNFNTVKNNKKSRIGNIRKVGNNNHDTENLNASKKILLKYSMMDDLSNDNGENSNFDSASTDEHPTKKAKIDKYCESDSVEENKKLSSEMLETMTRISSYIDSLEPQRPLYKQHHDHVLQYLKVLSKKRYCPHCNITSTLYKKGKNKVVLKEGIVQMPSELREQLILIFKNDSELLNAMFRGFFVDMFFLDKLFVPPNKFRPIAFFDGKPYDCQVNSLYSRIIRINNVINSNSNSSSNNNSSNSSNNNSNNNINEVTRVNRNISINLDFDEKTSDSSDSSETTKTNKTNDSSHYTEKSTDHSEAAIIDKTLNTHEACQNYCTLQHHIFTLFDGSGGAEIGYKGVKQKFEKKDGLFRRNMMGKRVNHAARSVISPDPNIHTREIGVPYVFAENLTFPEIVTVSNYKKLQQMVINGPQYPGAKVLEIHDDMYKVPVTYNLYLLNEQKRTELSSKLLSSKMCVVHRHIEDKDIVLLNRQPTLHKPSIMAHVVKVLRGEKTIRMHYANCNSYNADFDGDEMNIHCLQNHLARAEAYMVMSNDHNYVSNTNGNPVRGLVQDHVVVCARICLKEEFMQREEYISYVSACVLAKRDTNNFLLYEGHNIKNIKNSNNVFDNDDSNNEDTIYSTNFNKKNIYSDDSDTSISSDGDTVKYFVDKPTILRPVILYTGKQIVTSILKSLNISIDHTSKSKTDTDPVIIRDGRLLSGTIDKSQIGPTKNSLVHVCGKKYGFSICNELLTSFGLVINKIMARQGYGARISDLLLVESGNQQRGFLCKEGTKAVKNTLLQSGFIKKCNNNKGGSVNDKETSVIDHSYSLSDPYFFVDGKSLEYYDSLVKQTMNKTTSSIYDRTISENQYVPFPFNNYSLMIKSGAKGSTVNLGQISGLLGQQELEGKRVPYLSSGTTLPCFESTKIAPQINGYIFGRFLDGISVAEYFFHCMAGREGLIDTAVKTARSGYLQRSLIKALEGLKVEYDYSVTNQGDIVQFLYGEDAFDTSKDEDNTKIKNIIEGMSNQIEYTTLDKKNKTLKNTRSSSDDSSNVSEEENSKNTSSISNSTENDNIKSHTINACDNDTNTISETNNSDDEDNNTTSESSYEESIEAVVENTYKSPSSSQQAKQNTQFEDKFGKYINTLLENKELCKNMVQPGEAVGIIAAQGVGEPSTQMTLNTFHLAGVGSKNVTLGIPRLAEILTIASKKIKTPYIKVDLSKPLKNKKQHDDDIDNNLIKKRGEQLVDMLKRITLKDITRKIYIEETGSLFSIVIYLDKKTDVVTVKKLICRLIDRKLRSSKVSIGIEIINQPDNTENSVKTHEEHSENDDSVDDSSDKDDINKKNRKNNNDISENDESEEIDSSEDGSDSEEYSTNKKKKSRKSSSISKDDEESNDSSNSNITSNTSKYDDNDNSTNTIIHTENNTNLYTLDLSKENKEKKLKKIIRINLDTKNDKVLLLPILESILPNIVIKEVENIKGAHTQENDLIIEGSQIENLVGILSNSELMNTYSNDIHNVNLSLGIEACRSVIVNEIKTVFNAYGITVNIRHLLLIADFMTKEGIYKPFNRYGLAHSQSILQKMSFESAFKFIKEGVLFNEKDTLQTPSANIIVGNAVNLGTDCGFILKENYSLNKI</sequence>
<dbReference type="Gene3D" id="2.40.40.20">
    <property type="match status" value="1"/>
</dbReference>
<dbReference type="GO" id="GO:0046872">
    <property type="term" value="F:metal ion binding"/>
    <property type="evidence" value="ECO:0007669"/>
    <property type="project" value="UniProtKB-KW"/>
</dbReference>
<dbReference type="CDD" id="cd02735">
    <property type="entry name" value="RNAP_I_Rpa1_C"/>
    <property type="match status" value="1"/>
</dbReference>
<evidence type="ECO:0000256" key="8">
    <source>
        <dbReference type="ARBA" id="ARBA00022842"/>
    </source>
</evidence>
<evidence type="ECO:0000256" key="9">
    <source>
        <dbReference type="ARBA" id="ARBA00023163"/>
    </source>
</evidence>
<dbReference type="Pfam" id="PF04997">
    <property type="entry name" value="RNA_pol_Rpb1_1"/>
    <property type="match status" value="1"/>
</dbReference>
<dbReference type="HOGENOM" id="CLU_000487_2_2_1"/>
<dbReference type="InterPro" id="IPR045867">
    <property type="entry name" value="DNA-dir_RpoC_beta_prime"/>
</dbReference>
<dbReference type="Gene3D" id="1.10.274.100">
    <property type="entry name" value="RNA polymerase Rpb1, domain 3"/>
    <property type="match status" value="1"/>
</dbReference>
<evidence type="ECO:0000256" key="4">
    <source>
        <dbReference type="ARBA" id="ARBA00022679"/>
    </source>
</evidence>
<dbReference type="PANTHER" id="PTHR19376">
    <property type="entry name" value="DNA-DIRECTED RNA POLYMERASE"/>
    <property type="match status" value="1"/>
</dbReference>
<comment type="function">
    <text evidence="12">DNA-dependent RNA polymerase catalyzes the transcription of DNA into RNA using the four ribonucleoside triphosphates as substrates.</text>
</comment>
<evidence type="ECO:0000256" key="2">
    <source>
        <dbReference type="ARBA" id="ARBA00006460"/>
    </source>
</evidence>
<feature type="region of interest" description="Disordered" evidence="13">
    <location>
        <begin position="425"/>
        <end position="456"/>
    </location>
</feature>
<dbReference type="Gene3D" id="3.30.1490.180">
    <property type="entry name" value="RNA polymerase ii"/>
    <property type="match status" value="1"/>
</dbReference>
<dbReference type="InterPro" id="IPR015699">
    <property type="entry name" value="DNA-dir_RNA_pol1_lsu_N"/>
</dbReference>
<evidence type="ECO:0000256" key="10">
    <source>
        <dbReference type="ARBA" id="ARBA00023242"/>
    </source>
</evidence>
<dbReference type="PANTHER" id="PTHR19376:SF11">
    <property type="entry name" value="DNA-DIRECTED RNA POLYMERASE I SUBUNIT RPA1"/>
    <property type="match status" value="1"/>
</dbReference>
<dbReference type="GO" id="GO:0003899">
    <property type="term" value="F:DNA-directed RNA polymerase activity"/>
    <property type="evidence" value="ECO:0007669"/>
    <property type="project" value="UniProtKB-EC"/>
</dbReference>
<dbReference type="GO" id="GO:0003677">
    <property type="term" value="F:DNA binding"/>
    <property type="evidence" value="ECO:0007669"/>
    <property type="project" value="InterPro"/>
</dbReference>
<dbReference type="InParanoid" id="J9DL48"/>
<dbReference type="Gene3D" id="1.10.132.30">
    <property type="match status" value="1"/>
</dbReference>
<comment type="subcellular location">
    <subcellularLocation>
        <location evidence="1">Nucleus</location>
    </subcellularLocation>
</comment>
<gene>
    <name evidence="15" type="ORF">EDEG_02328</name>
</gene>
<dbReference type="EMBL" id="AFBI03000040">
    <property type="protein sequence ID" value="EJW03320.1"/>
    <property type="molecule type" value="Genomic_DNA"/>
</dbReference>
<dbReference type="InterPro" id="IPR044893">
    <property type="entry name" value="RNA_pol_Rpb1_clamp_domain"/>
</dbReference>
<dbReference type="InterPro" id="IPR006592">
    <property type="entry name" value="RNA_pol_N"/>
</dbReference>
<evidence type="ECO:0000259" key="14">
    <source>
        <dbReference type="SMART" id="SM00663"/>
    </source>
</evidence>
<dbReference type="STRING" id="1003232.J9DL48"/>
<feature type="compositionally biased region" description="Polar residues" evidence="13">
    <location>
        <begin position="1216"/>
        <end position="1229"/>
    </location>
</feature>
<comment type="catalytic activity">
    <reaction evidence="11 12">
        <text>RNA(n) + a ribonucleoside 5'-triphosphate = RNA(n+1) + diphosphate</text>
        <dbReference type="Rhea" id="RHEA:21248"/>
        <dbReference type="Rhea" id="RHEA-COMP:14527"/>
        <dbReference type="Rhea" id="RHEA-COMP:17342"/>
        <dbReference type="ChEBI" id="CHEBI:33019"/>
        <dbReference type="ChEBI" id="CHEBI:61557"/>
        <dbReference type="ChEBI" id="CHEBI:140395"/>
        <dbReference type="EC" id="2.7.7.6"/>
    </reaction>
</comment>
<feature type="compositionally biased region" description="Polar residues" evidence="13">
    <location>
        <begin position="1259"/>
        <end position="1273"/>
    </location>
</feature>
<feature type="compositionally biased region" description="Low complexity" evidence="13">
    <location>
        <begin position="431"/>
        <end position="447"/>
    </location>
</feature>
<dbReference type="Gene3D" id="6.20.50.80">
    <property type="match status" value="1"/>
</dbReference>
<keyword evidence="10" id="KW-0539">Nucleus</keyword>
<dbReference type="InterPro" id="IPR047107">
    <property type="entry name" value="DNA-dir_RNA_pol1_lsu_C"/>
</dbReference>
<name>J9DL48_EDHAE</name>
<evidence type="ECO:0000256" key="7">
    <source>
        <dbReference type="ARBA" id="ARBA00022833"/>
    </source>
</evidence>
<feature type="domain" description="RNA polymerase N-terminal" evidence="14">
    <location>
        <begin position="341"/>
        <end position="720"/>
    </location>
</feature>
<dbReference type="Pfam" id="PF00623">
    <property type="entry name" value="RNA_pol_Rpb1_2"/>
    <property type="match status" value="1"/>
</dbReference>
<dbReference type="InterPro" id="IPR007081">
    <property type="entry name" value="RNA_pol_Rpb1_5"/>
</dbReference>
<feature type="region of interest" description="Disordered" evidence="13">
    <location>
        <begin position="388"/>
        <end position="408"/>
    </location>
</feature>
<keyword evidence="4 12" id="KW-0808">Transferase</keyword>
<evidence type="ECO:0000313" key="15">
    <source>
        <dbReference type="EMBL" id="EJW03320.1"/>
    </source>
</evidence>
<dbReference type="FunFam" id="2.40.40.20:FF:000019">
    <property type="entry name" value="DNA-directed RNA polymerase II subunit RPB1"/>
    <property type="match status" value="1"/>
</dbReference>
<dbReference type="InterPro" id="IPR007080">
    <property type="entry name" value="RNA_pol_Rpb1_1"/>
</dbReference>
<feature type="compositionally biased region" description="Acidic residues" evidence="13">
    <location>
        <begin position="1467"/>
        <end position="1478"/>
    </location>
</feature>